<dbReference type="InterPro" id="IPR040144">
    <property type="entry name" value="RAP1GDS1"/>
</dbReference>
<evidence type="ECO:0000256" key="3">
    <source>
        <dbReference type="ARBA" id="ARBA00004514"/>
    </source>
</evidence>
<dbReference type="AlphaFoldDB" id="A0A8K0CB22"/>
<dbReference type="InterPro" id="IPR016024">
    <property type="entry name" value="ARM-type_fold"/>
</dbReference>
<evidence type="ECO:0008006" key="9">
    <source>
        <dbReference type="Google" id="ProtNLM"/>
    </source>
</evidence>
<evidence type="ECO:0000256" key="2">
    <source>
        <dbReference type="ARBA" id="ARBA00004240"/>
    </source>
</evidence>
<keyword evidence="6" id="KW-0496">Mitochondrion</keyword>
<organism evidence="7 8">
    <name type="scientific">Ignelater luminosus</name>
    <name type="common">Cucubano</name>
    <name type="synonym">Pyrophorus luminosus</name>
    <dbReference type="NCBI Taxonomy" id="2038154"/>
    <lineage>
        <taxon>Eukaryota</taxon>
        <taxon>Metazoa</taxon>
        <taxon>Ecdysozoa</taxon>
        <taxon>Arthropoda</taxon>
        <taxon>Hexapoda</taxon>
        <taxon>Insecta</taxon>
        <taxon>Pterygota</taxon>
        <taxon>Neoptera</taxon>
        <taxon>Endopterygota</taxon>
        <taxon>Coleoptera</taxon>
        <taxon>Polyphaga</taxon>
        <taxon>Elateriformia</taxon>
        <taxon>Elateroidea</taxon>
        <taxon>Elateridae</taxon>
        <taxon>Agrypninae</taxon>
        <taxon>Pyrophorini</taxon>
        <taxon>Ignelater</taxon>
    </lineage>
</organism>
<name>A0A8K0CB22_IGNLU</name>
<dbReference type="OrthoDB" id="26149at2759"/>
<dbReference type="InterPro" id="IPR011989">
    <property type="entry name" value="ARM-like"/>
</dbReference>
<evidence type="ECO:0000256" key="4">
    <source>
        <dbReference type="ARBA" id="ARBA00022490"/>
    </source>
</evidence>
<gene>
    <name evidence="7" type="ORF">ILUMI_22217</name>
</gene>
<dbReference type="Gene3D" id="1.25.10.10">
    <property type="entry name" value="Leucine-rich Repeat Variant"/>
    <property type="match status" value="2"/>
</dbReference>
<proteinExistence type="predicted"/>
<dbReference type="InterPro" id="IPR000225">
    <property type="entry name" value="Armadillo"/>
</dbReference>
<dbReference type="FunFam" id="1.25.10.10:FF:000369">
    <property type="entry name" value="Vimar"/>
    <property type="match status" value="1"/>
</dbReference>
<dbReference type="Proteomes" id="UP000801492">
    <property type="component" value="Unassembled WGS sequence"/>
</dbReference>
<evidence type="ECO:0000256" key="1">
    <source>
        <dbReference type="ARBA" id="ARBA00004173"/>
    </source>
</evidence>
<sequence>MNSLLNELNESIKCNNEEDIIHNLEAIVSQGKTIELTSLSPIEPLFQQKCNEILILAADAIAEIAKSDENRKVLTDKEVTSFLLSLFKYKNVPLTIQSCRALGNICFENESARELIGKDGLKTLISVITFGKASKDAKLQMVACGFMLNLLMGNDDLQKAALEYDILNLMKDILNEELNDFEAHEDCCTHILLTLNMLTDHMIDTWLSEDLCSVLVEILKISKNPEISVICLEIIHGQLENNDTKLFLAKKGICELVYELVEKYKDRVDDEESRAALKMACDIIVLVLTGDEPMDLLYNNGNGIVYKNMLSWLNSDDFDLLSTGILAIGNFARNDFHCTQMVQNGIAKSLLDLLEKHNTIEKDIKVQHAILSALRNLVILPQNKGQILHEGLVRILYPMLNIDHSHVTFKLLGTLRIVIDGQDEAALDLIMRKDLLEKLVEWCFNSDHLGVRGEASRLLAWLIKNCHSTKPYPIILSIKDCVKCLVEMIPSNHAVMQNEAFYALNLLCVDRISNSNSNDIDACNSQNLDKILVEAEISKKINFLINKYKEKLEPETVVNLLTLIERLIVSPILLEHLKDNCVGQELNKLVDVKKFTDLHDKIKLLSNTIDSG</sequence>
<dbReference type="GO" id="GO:0005739">
    <property type="term" value="C:mitochondrion"/>
    <property type="evidence" value="ECO:0007669"/>
    <property type="project" value="UniProtKB-SubCell"/>
</dbReference>
<dbReference type="SMART" id="SM00185">
    <property type="entry name" value="ARM"/>
    <property type="match status" value="5"/>
</dbReference>
<evidence type="ECO:0000313" key="7">
    <source>
        <dbReference type="EMBL" id="KAF2883959.1"/>
    </source>
</evidence>
<accession>A0A8K0CB22</accession>
<dbReference type="GO" id="GO:0005829">
    <property type="term" value="C:cytosol"/>
    <property type="evidence" value="ECO:0007669"/>
    <property type="project" value="UniProtKB-SubCell"/>
</dbReference>
<dbReference type="GO" id="GO:0005085">
    <property type="term" value="F:guanyl-nucleotide exchange factor activity"/>
    <property type="evidence" value="ECO:0007669"/>
    <property type="project" value="InterPro"/>
</dbReference>
<dbReference type="SUPFAM" id="SSF48371">
    <property type="entry name" value="ARM repeat"/>
    <property type="match status" value="2"/>
</dbReference>
<keyword evidence="5" id="KW-0256">Endoplasmic reticulum</keyword>
<evidence type="ECO:0000313" key="8">
    <source>
        <dbReference type="Proteomes" id="UP000801492"/>
    </source>
</evidence>
<dbReference type="EMBL" id="VTPC01090252">
    <property type="protein sequence ID" value="KAF2883959.1"/>
    <property type="molecule type" value="Genomic_DNA"/>
</dbReference>
<evidence type="ECO:0000256" key="6">
    <source>
        <dbReference type="ARBA" id="ARBA00023128"/>
    </source>
</evidence>
<comment type="subcellular location">
    <subcellularLocation>
        <location evidence="3">Cytoplasm</location>
        <location evidence="3">Cytosol</location>
    </subcellularLocation>
    <subcellularLocation>
        <location evidence="2">Endoplasmic reticulum</location>
    </subcellularLocation>
    <subcellularLocation>
        <location evidence="1">Mitochondrion</location>
    </subcellularLocation>
</comment>
<comment type="caution">
    <text evidence="7">The sequence shown here is derived from an EMBL/GenBank/DDBJ whole genome shotgun (WGS) entry which is preliminary data.</text>
</comment>
<reference evidence="7" key="1">
    <citation type="submission" date="2019-08" db="EMBL/GenBank/DDBJ databases">
        <title>The genome of the North American firefly Photinus pyralis.</title>
        <authorList>
            <consortium name="Photinus pyralis genome working group"/>
            <person name="Fallon T.R."/>
            <person name="Sander Lower S.E."/>
            <person name="Weng J.-K."/>
        </authorList>
    </citation>
    <scope>NUCLEOTIDE SEQUENCE</scope>
    <source>
        <strain evidence="7">TRF0915ILg1</strain>
        <tissue evidence="7">Whole body</tissue>
    </source>
</reference>
<dbReference type="PANTHER" id="PTHR10957">
    <property type="entry name" value="RAP1 GTPASE-GDP DISSOCIATION STIMULATOR 1"/>
    <property type="match status" value="1"/>
</dbReference>
<keyword evidence="4" id="KW-0963">Cytoplasm</keyword>
<dbReference type="GO" id="GO:0005783">
    <property type="term" value="C:endoplasmic reticulum"/>
    <property type="evidence" value="ECO:0007669"/>
    <property type="project" value="UniProtKB-SubCell"/>
</dbReference>
<protein>
    <recommendedName>
        <fullName evidence="9">Rap1 GTPase-GDP dissociation stimulator 1-B</fullName>
    </recommendedName>
</protein>
<keyword evidence="8" id="KW-1185">Reference proteome</keyword>
<evidence type="ECO:0000256" key="5">
    <source>
        <dbReference type="ARBA" id="ARBA00022824"/>
    </source>
</evidence>